<evidence type="ECO:0000256" key="3">
    <source>
        <dbReference type="ARBA" id="ARBA00012438"/>
    </source>
</evidence>
<dbReference type="Gene3D" id="3.30.565.10">
    <property type="entry name" value="Histidine kinase-like ATPase, C-terminal domain"/>
    <property type="match status" value="1"/>
</dbReference>
<evidence type="ECO:0000256" key="11">
    <source>
        <dbReference type="ARBA" id="ARBA00023136"/>
    </source>
</evidence>
<dbReference type="SUPFAM" id="SSF55785">
    <property type="entry name" value="PYP-like sensor domain (PAS domain)"/>
    <property type="match status" value="1"/>
</dbReference>
<dbReference type="InterPro" id="IPR036890">
    <property type="entry name" value="HATPase_C_sf"/>
</dbReference>
<dbReference type="PANTHER" id="PTHR45453">
    <property type="entry name" value="PHOSPHATE REGULON SENSOR PROTEIN PHOR"/>
    <property type="match status" value="1"/>
</dbReference>
<dbReference type="NCBIfam" id="NF046044">
    <property type="entry name" value="PnpS"/>
    <property type="match status" value="1"/>
</dbReference>
<feature type="transmembrane region" description="Helical" evidence="12">
    <location>
        <begin position="7"/>
        <end position="25"/>
    </location>
</feature>
<dbReference type="InterPro" id="IPR035965">
    <property type="entry name" value="PAS-like_dom_sf"/>
</dbReference>
<name>A0A0R2E9Z5_9LACO</name>
<evidence type="ECO:0000256" key="7">
    <source>
        <dbReference type="ARBA" id="ARBA00022741"/>
    </source>
</evidence>
<dbReference type="PANTHER" id="PTHR45453:SF1">
    <property type="entry name" value="PHOSPHATE REGULON SENSOR PROTEIN PHOR"/>
    <property type="match status" value="1"/>
</dbReference>
<keyword evidence="15" id="KW-1185">Reference proteome</keyword>
<dbReference type="Pfam" id="PF00512">
    <property type="entry name" value="HisKA"/>
    <property type="match status" value="1"/>
</dbReference>
<dbReference type="GO" id="GO:0006355">
    <property type="term" value="P:regulation of DNA-templated transcription"/>
    <property type="evidence" value="ECO:0007669"/>
    <property type="project" value="InterPro"/>
</dbReference>
<feature type="transmembrane region" description="Helical" evidence="12">
    <location>
        <begin position="45"/>
        <end position="65"/>
    </location>
</feature>
<dbReference type="InterPro" id="IPR005467">
    <property type="entry name" value="His_kinase_dom"/>
</dbReference>
<evidence type="ECO:0000256" key="4">
    <source>
        <dbReference type="ARBA" id="ARBA00022475"/>
    </source>
</evidence>
<dbReference type="SMART" id="SM00387">
    <property type="entry name" value="HATPase_c"/>
    <property type="match status" value="1"/>
</dbReference>
<keyword evidence="12" id="KW-0812">Transmembrane</keyword>
<dbReference type="SMART" id="SM00388">
    <property type="entry name" value="HisKA"/>
    <property type="match status" value="1"/>
</dbReference>
<evidence type="ECO:0000256" key="12">
    <source>
        <dbReference type="SAM" id="Phobius"/>
    </source>
</evidence>
<dbReference type="InterPro" id="IPR003594">
    <property type="entry name" value="HATPase_dom"/>
</dbReference>
<reference evidence="14 15" key="1">
    <citation type="journal article" date="2015" name="Genome Announc.">
        <title>Expanding the biotechnology potential of lactobacilli through comparative genomics of 213 strains and associated genera.</title>
        <authorList>
            <person name="Sun Z."/>
            <person name="Harris H.M."/>
            <person name="McCann A."/>
            <person name="Guo C."/>
            <person name="Argimon S."/>
            <person name="Zhang W."/>
            <person name="Yang X."/>
            <person name="Jeffery I.B."/>
            <person name="Cooney J.C."/>
            <person name="Kagawa T.F."/>
            <person name="Liu W."/>
            <person name="Song Y."/>
            <person name="Salvetti E."/>
            <person name="Wrobel A."/>
            <person name="Rasinkangas P."/>
            <person name="Parkhill J."/>
            <person name="Rea M.C."/>
            <person name="O'Sullivan O."/>
            <person name="Ritari J."/>
            <person name="Douillard F.P."/>
            <person name="Paul Ross R."/>
            <person name="Yang R."/>
            <person name="Briner A.E."/>
            <person name="Felis G.E."/>
            <person name="de Vos W.M."/>
            <person name="Barrangou R."/>
            <person name="Klaenhammer T.R."/>
            <person name="Caufield P.W."/>
            <person name="Cui Y."/>
            <person name="Zhang H."/>
            <person name="O'Toole P.W."/>
        </authorList>
    </citation>
    <scope>NUCLEOTIDE SEQUENCE [LARGE SCALE GENOMIC DNA]</scope>
    <source>
        <strain evidence="14 15">DSM 20444</strain>
    </source>
</reference>
<sequence>MKAIKIIRAFIIDFIIIISVIYILLSILTTENGTSLKEILGASEGILIVISAVLLAGAEVGYRYIRYRYNKRELDLLSQKLNDITEGKKPGHILLEPSDPLYGISRTINRLENKQHDFTKNFTIQQRGYFSLIEYLTIGVMILDQDRKIYLSNHAMSDLMGREMNLQGQIYINEIRTYDLSRLIEAAFSSQEDQHSEIRLDLTNKVVDAHVVYVPVSKHRLLVMVLLYDITELKEIERMQLDFVGNVSHELKTPITAITGFSETLLQGAMNDKKALPEFLAIIHKESLKLTDLVEDILSLSRIDASPELNLKEINLRIYITELLKTFKPQLEKKKIKVFLEISEDYVVNMDQNKLRHVIDNLIQNAIKYNNFQGKIWIDGSVDETSWNISIRDNGYGIPQDKQERIFERFYRIDTSRSRDSGGTGLGLSVVKEYVAAMNGEIILESQVGVGSKFIIKFPMEQDIQKSQKESL</sequence>
<evidence type="ECO:0000256" key="5">
    <source>
        <dbReference type="ARBA" id="ARBA00022553"/>
    </source>
</evidence>
<feature type="domain" description="Histidine kinase" evidence="13">
    <location>
        <begin position="246"/>
        <end position="462"/>
    </location>
</feature>
<dbReference type="InterPro" id="IPR003661">
    <property type="entry name" value="HisK_dim/P_dom"/>
</dbReference>
<dbReference type="OrthoDB" id="9813151at2"/>
<dbReference type="PRINTS" id="PR00344">
    <property type="entry name" value="BCTRLSENSOR"/>
</dbReference>
<dbReference type="FunFam" id="3.30.565.10:FF:000006">
    <property type="entry name" value="Sensor histidine kinase WalK"/>
    <property type="match status" value="1"/>
</dbReference>
<dbReference type="FunFam" id="1.10.287.130:FF:000008">
    <property type="entry name" value="Two-component sensor histidine kinase"/>
    <property type="match status" value="1"/>
</dbReference>
<protein>
    <recommendedName>
        <fullName evidence="3">histidine kinase</fullName>
        <ecNumber evidence="3">2.7.13.3</ecNumber>
    </recommendedName>
</protein>
<gene>
    <name evidence="14" type="ORF">FD00_GL000927</name>
</gene>
<evidence type="ECO:0000256" key="10">
    <source>
        <dbReference type="ARBA" id="ARBA00023012"/>
    </source>
</evidence>
<dbReference type="PROSITE" id="PS50109">
    <property type="entry name" value="HIS_KIN"/>
    <property type="match status" value="1"/>
</dbReference>
<keyword evidence="5" id="KW-0597">Phosphoprotein</keyword>
<evidence type="ECO:0000256" key="2">
    <source>
        <dbReference type="ARBA" id="ARBA00004236"/>
    </source>
</evidence>
<dbReference type="GO" id="GO:0005886">
    <property type="term" value="C:plasma membrane"/>
    <property type="evidence" value="ECO:0007669"/>
    <property type="project" value="UniProtKB-SubCell"/>
</dbReference>
<evidence type="ECO:0000313" key="15">
    <source>
        <dbReference type="Proteomes" id="UP000050898"/>
    </source>
</evidence>
<keyword evidence="11 12" id="KW-0472">Membrane</keyword>
<keyword evidence="6" id="KW-0808">Transferase</keyword>
<dbReference type="AlphaFoldDB" id="A0A0R2E9Z5"/>
<dbReference type="Gene3D" id="1.10.287.130">
    <property type="match status" value="1"/>
</dbReference>
<dbReference type="RefSeq" id="WP_152134733.1">
    <property type="nucleotide sequence ID" value="NZ_AKKT01000074.1"/>
</dbReference>
<dbReference type="Pfam" id="PF00989">
    <property type="entry name" value="PAS"/>
    <property type="match status" value="1"/>
</dbReference>
<evidence type="ECO:0000256" key="1">
    <source>
        <dbReference type="ARBA" id="ARBA00000085"/>
    </source>
</evidence>
<dbReference type="InterPro" id="IPR036097">
    <property type="entry name" value="HisK_dim/P_sf"/>
</dbReference>
<dbReference type="PATRIC" id="fig|1046596.6.peg.1006"/>
<dbReference type="InterPro" id="IPR050351">
    <property type="entry name" value="BphY/WalK/GraS-like"/>
</dbReference>
<dbReference type="InterPro" id="IPR004358">
    <property type="entry name" value="Sig_transdc_His_kin-like_C"/>
</dbReference>
<evidence type="ECO:0000313" key="14">
    <source>
        <dbReference type="EMBL" id="KRN09591.1"/>
    </source>
</evidence>
<proteinExistence type="predicted"/>
<comment type="subcellular location">
    <subcellularLocation>
        <location evidence="2">Cell membrane</location>
    </subcellularLocation>
</comment>
<organism evidence="14 15">
    <name type="scientific">Liquorilactobacillus mali KCTC 3596 = DSM 20444</name>
    <dbReference type="NCBI Taxonomy" id="1046596"/>
    <lineage>
        <taxon>Bacteria</taxon>
        <taxon>Bacillati</taxon>
        <taxon>Bacillota</taxon>
        <taxon>Bacilli</taxon>
        <taxon>Lactobacillales</taxon>
        <taxon>Lactobacillaceae</taxon>
        <taxon>Liquorilactobacillus</taxon>
    </lineage>
</organism>
<evidence type="ECO:0000256" key="6">
    <source>
        <dbReference type="ARBA" id="ARBA00022679"/>
    </source>
</evidence>
<dbReference type="GeneID" id="98315795"/>
<dbReference type="Gene3D" id="3.30.450.20">
    <property type="entry name" value="PAS domain"/>
    <property type="match status" value="1"/>
</dbReference>
<accession>A0A0R2E9Z5</accession>
<keyword evidence="12" id="KW-1133">Transmembrane helix</keyword>
<dbReference type="GO" id="GO:0016036">
    <property type="term" value="P:cellular response to phosphate starvation"/>
    <property type="evidence" value="ECO:0007669"/>
    <property type="project" value="TreeGrafter"/>
</dbReference>
<dbReference type="GO" id="GO:0000155">
    <property type="term" value="F:phosphorelay sensor kinase activity"/>
    <property type="evidence" value="ECO:0007669"/>
    <property type="project" value="InterPro"/>
</dbReference>
<comment type="catalytic activity">
    <reaction evidence="1">
        <text>ATP + protein L-histidine = ADP + protein N-phospho-L-histidine.</text>
        <dbReference type="EC" id="2.7.13.3"/>
    </reaction>
</comment>
<keyword evidence="8 14" id="KW-0418">Kinase</keyword>
<dbReference type="Proteomes" id="UP000050898">
    <property type="component" value="Unassembled WGS sequence"/>
</dbReference>
<dbReference type="SUPFAM" id="SSF55874">
    <property type="entry name" value="ATPase domain of HSP90 chaperone/DNA topoisomerase II/histidine kinase"/>
    <property type="match status" value="1"/>
</dbReference>
<dbReference type="CDD" id="cd00082">
    <property type="entry name" value="HisKA"/>
    <property type="match status" value="1"/>
</dbReference>
<dbReference type="Pfam" id="PF02518">
    <property type="entry name" value="HATPase_c"/>
    <property type="match status" value="1"/>
</dbReference>
<dbReference type="InterPro" id="IPR013767">
    <property type="entry name" value="PAS_fold"/>
</dbReference>
<dbReference type="CDD" id="cd00075">
    <property type="entry name" value="HATPase"/>
    <property type="match status" value="1"/>
</dbReference>
<keyword evidence="7" id="KW-0547">Nucleotide-binding</keyword>
<keyword evidence="9" id="KW-0067">ATP-binding</keyword>
<dbReference type="SUPFAM" id="SSF47384">
    <property type="entry name" value="Homodimeric domain of signal transducing histidine kinase"/>
    <property type="match status" value="1"/>
</dbReference>
<evidence type="ECO:0000256" key="8">
    <source>
        <dbReference type="ARBA" id="ARBA00022777"/>
    </source>
</evidence>
<comment type="caution">
    <text evidence="14">The sequence shown here is derived from an EMBL/GenBank/DDBJ whole genome shotgun (WGS) entry which is preliminary data.</text>
</comment>
<keyword evidence="10" id="KW-0902">Two-component regulatory system</keyword>
<dbReference type="GO" id="GO:0005524">
    <property type="term" value="F:ATP binding"/>
    <property type="evidence" value="ECO:0007669"/>
    <property type="project" value="UniProtKB-KW"/>
</dbReference>
<evidence type="ECO:0000256" key="9">
    <source>
        <dbReference type="ARBA" id="ARBA00022840"/>
    </source>
</evidence>
<evidence type="ECO:0000259" key="13">
    <source>
        <dbReference type="PROSITE" id="PS50109"/>
    </source>
</evidence>
<dbReference type="GO" id="GO:0004721">
    <property type="term" value="F:phosphoprotein phosphatase activity"/>
    <property type="evidence" value="ECO:0007669"/>
    <property type="project" value="TreeGrafter"/>
</dbReference>
<dbReference type="EC" id="2.7.13.3" evidence="3"/>
<dbReference type="EMBL" id="AYYH01000022">
    <property type="protein sequence ID" value="KRN09591.1"/>
    <property type="molecule type" value="Genomic_DNA"/>
</dbReference>
<keyword evidence="4" id="KW-1003">Cell membrane</keyword>